<protein>
    <submittedName>
        <fullName evidence="1">Structural protein</fullName>
    </submittedName>
</protein>
<sequence length="129" mass="14692">MELGQPIDSTDLANVVRVRIQGPVEPQHCALIDLTLHEERIEDKTNVPCSCTNRVIQNIVLCAGGSVRIIERKVREERVDASATLQQQTHLIIIDPDHITRWVARRGVVYRISTEVDPHLTSCRWFDDT</sequence>
<name>E3PZC6_9CAUD</name>
<dbReference type="Proteomes" id="UP000258344">
    <property type="component" value="Segment"/>
</dbReference>
<proteinExistence type="predicted"/>
<evidence type="ECO:0000313" key="2">
    <source>
        <dbReference type="Proteomes" id="UP000258344"/>
    </source>
</evidence>
<reference evidence="1 2" key="1">
    <citation type="journal article" date="2014" name="Front. Microbiol.">
        <title>Comparative genomics defines the core genome of the growing N4-like phage genus and identifies N4-like Roseophage specific genes.</title>
        <authorList>
            <person name="Chan J.Z."/>
            <person name="Millard A.D."/>
            <person name="Mann N.H."/>
            <person name="Schafer H."/>
        </authorList>
    </citation>
    <scope>NUCLEOTIDE SEQUENCE [LARGE SCALE GENOMIC DNA]</scope>
</reference>
<organism evidence="1 2">
    <name type="scientific">Roseovarius sp. 217 phage 1</name>
    <dbReference type="NCBI Taxonomy" id="874471"/>
    <lineage>
        <taxon>Viruses</taxon>
        <taxon>Duplodnaviria</taxon>
        <taxon>Heunggongvirae</taxon>
        <taxon>Uroviricota</taxon>
        <taxon>Caudoviricetes</taxon>
        <taxon>Schitoviridae</taxon>
        <taxon>Rhodovirinae</taxon>
        <taxon>Plymouthvirus</taxon>
        <taxon>Roseovarius Plymouth podovirus 1</taxon>
    </lineage>
</organism>
<dbReference type="EMBL" id="FR682616">
    <property type="protein sequence ID" value="CBW47077.1"/>
    <property type="molecule type" value="Genomic_DNA"/>
</dbReference>
<evidence type="ECO:0000313" key="1">
    <source>
        <dbReference type="EMBL" id="CBW47077.1"/>
    </source>
</evidence>
<accession>E3PZC6</accession>